<dbReference type="InterPro" id="IPR012337">
    <property type="entry name" value="RNaseH-like_sf"/>
</dbReference>
<dbReference type="GO" id="GO:0015074">
    <property type="term" value="P:DNA integration"/>
    <property type="evidence" value="ECO:0007669"/>
    <property type="project" value="InterPro"/>
</dbReference>
<reference evidence="5" key="2">
    <citation type="journal article" date="2019" name="Int. J. Syst. Evol. Microbiol.">
        <title>The Global Catalogue of Microorganisms (GCM) 10K type strain sequencing project: providing services to taxonomists for standard genome sequencing and annotation.</title>
        <authorList>
            <consortium name="The Broad Institute Genomics Platform"/>
            <consortium name="The Broad Institute Genome Sequencing Center for Infectious Disease"/>
            <person name="Wu L."/>
            <person name="Ma J."/>
        </authorList>
    </citation>
    <scope>NUCLEOTIDE SEQUENCE [LARGE SCALE GENOMIC DNA]</scope>
    <source>
        <strain evidence="5">NBRC 107710</strain>
    </source>
</reference>
<gene>
    <name evidence="2" type="ORF">GCM10007884_45580</name>
    <name evidence="3" type="ORF">GGR33_005116</name>
</gene>
<evidence type="ECO:0000313" key="3">
    <source>
        <dbReference type="EMBL" id="MBB3905576.1"/>
    </source>
</evidence>
<keyword evidence="5" id="KW-1185">Reference proteome</keyword>
<dbReference type="PANTHER" id="PTHR46889">
    <property type="entry name" value="TRANSPOSASE INSF FOR INSERTION SEQUENCE IS3B-RELATED"/>
    <property type="match status" value="1"/>
</dbReference>
<dbReference type="Pfam" id="PF13683">
    <property type="entry name" value="rve_3"/>
    <property type="match status" value="1"/>
</dbReference>
<comment type="caution">
    <text evidence="3">The sequence shown here is derived from an EMBL/GenBank/DDBJ whole genome shotgun (WGS) entry which is preliminary data.</text>
</comment>
<evidence type="ECO:0000313" key="2">
    <source>
        <dbReference type="EMBL" id="GLS46564.1"/>
    </source>
</evidence>
<feature type="domain" description="Integrase catalytic" evidence="1">
    <location>
        <begin position="5"/>
        <end position="68"/>
    </location>
</feature>
<accession>A0A7W6AMY5</accession>
<sequence>MKAMPFMSRTGCCYDNAPMESFIHTLKVELVHQRRRATRDEARRDLFGYIEGYYNRQRIQSALGYITPEQPERNVS</sequence>
<protein>
    <submittedName>
        <fullName evidence="3">Transposase InsO family protein</fullName>
    </submittedName>
</protein>
<proteinExistence type="predicted"/>
<reference evidence="2" key="4">
    <citation type="submission" date="2023-01" db="EMBL/GenBank/DDBJ databases">
        <title>Draft genome sequence of Methylobacterium brachythecii strain NBRC 107710.</title>
        <authorList>
            <person name="Sun Q."/>
            <person name="Mori K."/>
        </authorList>
    </citation>
    <scope>NUCLEOTIDE SEQUENCE</scope>
    <source>
        <strain evidence="2">NBRC 107710</strain>
    </source>
</reference>
<dbReference type="EMBL" id="JACIDN010000014">
    <property type="protein sequence ID" value="MBB3905576.1"/>
    <property type="molecule type" value="Genomic_DNA"/>
</dbReference>
<reference evidence="3 4" key="3">
    <citation type="submission" date="2020-08" db="EMBL/GenBank/DDBJ databases">
        <title>Genomic Encyclopedia of Type Strains, Phase IV (KMG-IV): sequencing the most valuable type-strain genomes for metagenomic binning, comparative biology and taxonomic classification.</title>
        <authorList>
            <person name="Goeker M."/>
        </authorList>
    </citation>
    <scope>NUCLEOTIDE SEQUENCE [LARGE SCALE GENOMIC DNA]</scope>
    <source>
        <strain evidence="3 4">DSM 24105</strain>
    </source>
</reference>
<evidence type="ECO:0000313" key="5">
    <source>
        <dbReference type="Proteomes" id="UP001156881"/>
    </source>
</evidence>
<evidence type="ECO:0000259" key="1">
    <source>
        <dbReference type="Pfam" id="PF13683"/>
    </source>
</evidence>
<dbReference type="InterPro" id="IPR050900">
    <property type="entry name" value="Transposase_IS3/IS150/IS904"/>
</dbReference>
<dbReference type="AlphaFoldDB" id="A0A7W6AMY5"/>
<dbReference type="PANTHER" id="PTHR46889:SF4">
    <property type="entry name" value="TRANSPOSASE INSO FOR INSERTION SEQUENCE ELEMENT IS911B-RELATED"/>
    <property type="match status" value="1"/>
</dbReference>
<evidence type="ECO:0000313" key="4">
    <source>
        <dbReference type="Proteomes" id="UP000517759"/>
    </source>
</evidence>
<dbReference type="Proteomes" id="UP000517759">
    <property type="component" value="Unassembled WGS sequence"/>
</dbReference>
<dbReference type="Proteomes" id="UP001156881">
    <property type="component" value="Unassembled WGS sequence"/>
</dbReference>
<organism evidence="3 4">
    <name type="scientific">Methylobacterium brachythecii</name>
    <dbReference type="NCBI Taxonomy" id="1176177"/>
    <lineage>
        <taxon>Bacteria</taxon>
        <taxon>Pseudomonadati</taxon>
        <taxon>Pseudomonadota</taxon>
        <taxon>Alphaproteobacteria</taxon>
        <taxon>Hyphomicrobiales</taxon>
        <taxon>Methylobacteriaceae</taxon>
        <taxon>Methylobacterium</taxon>
    </lineage>
</organism>
<dbReference type="InterPro" id="IPR001584">
    <property type="entry name" value="Integrase_cat-core"/>
</dbReference>
<dbReference type="EMBL" id="BSPG01000045">
    <property type="protein sequence ID" value="GLS46564.1"/>
    <property type="molecule type" value="Genomic_DNA"/>
</dbReference>
<dbReference type="SUPFAM" id="SSF53098">
    <property type="entry name" value="Ribonuclease H-like"/>
    <property type="match status" value="1"/>
</dbReference>
<reference evidence="2" key="1">
    <citation type="journal article" date="2014" name="Int. J. Syst. Evol. Microbiol.">
        <title>Complete genome of a new Firmicutes species belonging to the dominant human colonic microbiota ('Ruminococcus bicirculans') reveals two chromosomes and a selective capacity to utilize plant glucans.</title>
        <authorList>
            <consortium name="NISC Comparative Sequencing Program"/>
            <person name="Wegmann U."/>
            <person name="Louis P."/>
            <person name="Goesmann A."/>
            <person name="Henrissat B."/>
            <person name="Duncan S.H."/>
            <person name="Flint H.J."/>
        </authorList>
    </citation>
    <scope>NUCLEOTIDE SEQUENCE</scope>
    <source>
        <strain evidence="2">NBRC 107710</strain>
    </source>
</reference>
<name>A0A7W6AMY5_9HYPH</name>